<evidence type="ECO:0000313" key="7">
    <source>
        <dbReference type="Proteomes" id="UP000239872"/>
    </source>
</evidence>
<feature type="domain" description="DNA polymerase III delta N-terminal" evidence="5">
    <location>
        <begin position="21"/>
        <end position="134"/>
    </location>
</feature>
<dbReference type="GO" id="GO:0009360">
    <property type="term" value="C:DNA polymerase III complex"/>
    <property type="evidence" value="ECO:0007669"/>
    <property type="project" value="InterPro"/>
</dbReference>
<protein>
    <submittedName>
        <fullName evidence="6">DNA polymerase III subunit delta</fullName>
    </submittedName>
</protein>
<gene>
    <name evidence="6" type="primary">holA</name>
    <name evidence="6" type="ORF">CJD36_018155</name>
</gene>
<dbReference type="Gene3D" id="1.20.272.10">
    <property type="match status" value="1"/>
</dbReference>
<evidence type="ECO:0000256" key="1">
    <source>
        <dbReference type="ARBA" id="ARBA00022679"/>
    </source>
</evidence>
<dbReference type="GO" id="GO:0006261">
    <property type="term" value="P:DNA-templated DNA replication"/>
    <property type="evidence" value="ECO:0007669"/>
    <property type="project" value="TreeGrafter"/>
</dbReference>
<dbReference type="InterPro" id="IPR005790">
    <property type="entry name" value="DNA_polIII_delta"/>
</dbReference>
<accession>A0A2S7ST22</accession>
<evidence type="ECO:0000256" key="3">
    <source>
        <dbReference type="ARBA" id="ARBA00022705"/>
    </source>
</evidence>
<keyword evidence="7" id="KW-1185">Reference proteome</keyword>
<evidence type="ECO:0000313" key="6">
    <source>
        <dbReference type="EMBL" id="PQJ09848.1"/>
    </source>
</evidence>
<dbReference type="PANTHER" id="PTHR34388:SF1">
    <property type="entry name" value="DNA POLYMERASE III SUBUNIT DELTA"/>
    <property type="match status" value="1"/>
</dbReference>
<evidence type="ECO:0000256" key="2">
    <source>
        <dbReference type="ARBA" id="ARBA00022695"/>
    </source>
</evidence>
<keyword evidence="4" id="KW-0239">DNA-directed DNA polymerase</keyword>
<dbReference type="NCBIfam" id="TIGR01128">
    <property type="entry name" value="holA"/>
    <property type="match status" value="1"/>
</dbReference>
<dbReference type="InterPro" id="IPR010372">
    <property type="entry name" value="DNA_pol3_delta_N"/>
</dbReference>
<dbReference type="RefSeq" id="WP_105040620.1">
    <property type="nucleotide sequence ID" value="NZ_PPSL01000005.1"/>
</dbReference>
<dbReference type="GO" id="GO:0003887">
    <property type="term" value="F:DNA-directed DNA polymerase activity"/>
    <property type="evidence" value="ECO:0007669"/>
    <property type="project" value="UniProtKB-KW"/>
</dbReference>
<reference evidence="6 7" key="1">
    <citation type="submission" date="2018-01" db="EMBL/GenBank/DDBJ databases">
        <title>A novel member of the phylum Bacteroidetes isolated from glacier ice.</title>
        <authorList>
            <person name="Liu Q."/>
            <person name="Xin Y.-H."/>
        </authorList>
    </citation>
    <scope>NUCLEOTIDE SEQUENCE [LARGE SCALE GENOMIC DNA]</scope>
    <source>
        <strain evidence="6 7">RB1R16</strain>
    </source>
</reference>
<dbReference type="AlphaFoldDB" id="A0A2S7ST22"/>
<evidence type="ECO:0000256" key="4">
    <source>
        <dbReference type="ARBA" id="ARBA00022932"/>
    </source>
</evidence>
<dbReference type="Gene3D" id="3.40.50.300">
    <property type="entry name" value="P-loop containing nucleotide triphosphate hydrolases"/>
    <property type="match status" value="1"/>
</dbReference>
<keyword evidence="2" id="KW-0548">Nucleotidyltransferase</keyword>
<dbReference type="OrthoDB" id="1172326at2"/>
<comment type="caution">
    <text evidence="6">The sequence shown here is derived from an EMBL/GenBank/DDBJ whole genome shotgun (WGS) entry which is preliminary data.</text>
</comment>
<dbReference type="Gene3D" id="1.10.8.60">
    <property type="match status" value="1"/>
</dbReference>
<dbReference type="Proteomes" id="UP000239872">
    <property type="component" value="Unassembled WGS sequence"/>
</dbReference>
<dbReference type="EMBL" id="PPSL01000005">
    <property type="protein sequence ID" value="PQJ09848.1"/>
    <property type="molecule type" value="Genomic_DNA"/>
</dbReference>
<dbReference type="Pfam" id="PF06144">
    <property type="entry name" value="DNA_pol3_delta"/>
    <property type="match status" value="1"/>
</dbReference>
<dbReference type="InterPro" id="IPR027417">
    <property type="entry name" value="P-loop_NTPase"/>
</dbReference>
<evidence type="ECO:0000259" key="5">
    <source>
        <dbReference type="Pfam" id="PF06144"/>
    </source>
</evidence>
<keyword evidence="1" id="KW-0808">Transferase</keyword>
<organism evidence="6 7">
    <name type="scientific">Flavipsychrobacter stenotrophus</name>
    <dbReference type="NCBI Taxonomy" id="2077091"/>
    <lineage>
        <taxon>Bacteria</taxon>
        <taxon>Pseudomonadati</taxon>
        <taxon>Bacteroidota</taxon>
        <taxon>Chitinophagia</taxon>
        <taxon>Chitinophagales</taxon>
        <taxon>Chitinophagaceae</taxon>
        <taxon>Flavipsychrobacter</taxon>
    </lineage>
</organism>
<dbReference type="PANTHER" id="PTHR34388">
    <property type="entry name" value="DNA POLYMERASE III SUBUNIT DELTA"/>
    <property type="match status" value="1"/>
</dbReference>
<proteinExistence type="predicted"/>
<keyword evidence="3" id="KW-0235">DNA replication</keyword>
<sequence>MNAEYNRIIQSLKMRQYAPFYLIDGEEPYYIDLLTEHFENDILLPHEKDFNLITLYGKDVAWADVVNACRRFPMFAEKQVVILKDAASLKDFASLMGYFEKPSPTTVLLIEYRFKKADGKTKAVKYAKDKGLYFNSEKIKDASMPAWIRDYGKEVGFTIGERESEILATYLGNDLQKVVNEISKVRINVPDEKELTAAMIQKYIGISREYNIFEFPDVLTGKDMDKLYRMLNYFLNSPKAAPMPLLIGSFYSHFSKLYMATFLVGKPEKDIIAALGYYKLKETMAAVQIWPRARVERALMLLGKYSTMAVGIKSNNDDKELLKELIGQLLN</sequence>
<dbReference type="SUPFAM" id="SSF52540">
    <property type="entry name" value="P-loop containing nucleoside triphosphate hydrolases"/>
    <property type="match status" value="1"/>
</dbReference>
<dbReference type="GO" id="GO:0003677">
    <property type="term" value="F:DNA binding"/>
    <property type="evidence" value="ECO:0007669"/>
    <property type="project" value="InterPro"/>
</dbReference>
<name>A0A2S7ST22_9BACT</name>